<feature type="transmembrane region" description="Helical" evidence="5">
    <location>
        <begin position="381"/>
        <end position="400"/>
    </location>
</feature>
<feature type="domain" description="Major facilitator superfamily (MFS) profile" evidence="6">
    <location>
        <begin position="23"/>
        <end position="435"/>
    </location>
</feature>
<feature type="transmembrane region" description="Helical" evidence="5">
    <location>
        <begin position="322"/>
        <end position="338"/>
    </location>
</feature>
<feature type="transmembrane region" description="Helical" evidence="5">
    <location>
        <begin position="147"/>
        <end position="170"/>
    </location>
</feature>
<reference evidence="7 8" key="1">
    <citation type="submission" date="2016-10" db="EMBL/GenBank/DDBJ databases">
        <authorList>
            <person name="de Groot N.N."/>
        </authorList>
    </citation>
    <scope>NUCLEOTIDE SEQUENCE [LARGE SCALE GENOMIC DNA]</scope>
    <source>
        <strain evidence="7 8">R5</strain>
    </source>
</reference>
<keyword evidence="4 5" id="KW-0472">Membrane</keyword>
<dbReference type="Pfam" id="PF07690">
    <property type="entry name" value="MFS_1"/>
    <property type="match status" value="1"/>
</dbReference>
<keyword evidence="2 5" id="KW-0812">Transmembrane</keyword>
<organism evidence="7 8">
    <name type="scientific">Bradyrhizobium brasilense</name>
    <dbReference type="NCBI Taxonomy" id="1419277"/>
    <lineage>
        <taxon>Bacteria</taxon>
        <taxon>Pseudomonadati</taxon>
        <taxon>Pseudomonadota</taxon>
        <taxon>Alphaproteobacteria</taxon>
        <taxon>Hyphomicrobiales</taxon>
        <taxon>Nitrobacteraceae</taxon>
        <taxon>Bradyrhizobium</taxon>
    </lineage>
</organism>
<evidence type="ECO:0000313" key="7">
    <source>
        <dbReference type="EMBL" id="SDD48249.1"/>
    </source>
</evidence>
<feature type="transmembrane region" description="Helical" evidence="5">
    <location>
        <begin position="92"/>
        <end position="112"/>
    </location>
</feature>
<dbReference type="RefSeq" id="WP_092083054.1">
    <property type="nucleotide sequence ID" value="NZ_FMZW01000011.1"/>
</dbReference>
<dbReference type="EMBL" id="FMZW01000011">
    <property type="protein sequence ID" value="SDD48249.1"/>
    <property type="molecule type" value="Genomic_DNA"/>
</dbReference>
<evidence type="ECO:0000256" key="1">
    <source>
        <dbReference type="ARBA" id="ARBA00004141"/>
    </source>
</evidence>
<dbReference type="PANTHER" id="PTHR23508">
    <property type="entry name" value="CARBOXYLIC ACID TRANSPORTER PROTEIN HOMOLOG"/>
    <property type="match status" value="1"/>
</dbReference>
<comment type="subcellular location">
    <subcellularLocation>
        <location evidence="1">Membrane</location>
        <topology evidence="1">Multi-pass membrane protein</topology>
    </subcellularLocation>
</comment>
<dbReference type="InterPro" id="IPR005829">
    <property type="entry name" value="Sugar_transporter_CS"/>
</dbReference>
<evidence type="ECO:0000256" key="5">
    <source>
        <dbReference type="SAM" id="Phobius"/>
    </source>
</evidence>
<keyword evidence="3 5" id="KW-1133">Transmembrane helix</keyword>
<feature type="transmembrane region" description="Helical" evidence="5">
    <location>
        <begin position="293"/>
        <end position="310"/>
    </location>
</feature>
<name>A0A1G6V3P2_9BRAD</name>
<dbReference type="Gene3D" id="1.20.1250.20">
    <property type="entry name" value="MFS general substrate transporter like domains"/>
    <property type="match status" value="1"/>
</dbReference>
<accession>A0A1G6V3P2</accession>
<dbReference type="CDD" id="cd17316">
    <property type="entry name" value="MFS_SV2_like"/>
    <property type="match status" value="1"/>
</dbReference>
<dbReference type="InterPro" id="IPR020846">
    <property type="entry name" value="MFS_dom"/>
</dbReference>
<proteinExistence type="predicted"/>
<evidence type="ECO:0000256" key="3">
    <source>
        <dbReference type="ARBA" id="ARBA00022989"/>
    </source>
</evidence>
<dbReference type="PROSITE" id="PS00216">
    <property type="entry name" value="SUGAR_TRANSPORT_1"/>
    <property type="match status" value="1"/>
</dbReference>
<dbReference type="AlphaFoldDB" id="A0A1G6V3P2"/>
<feature type="transmembrane region" description="Helical" evidence="5">
    <location>
        <begin position="118"/>
        <end position="135"/>
    </location>
</feature>
<evidence type="ECO:0000313" key="8">
    <source>
        <dbReference type="Proteomes" id="UP000199245"/>
    </source>
</evidence>
<dbReference type="GO" id="GO:0046943">
    <property type="term" value="F:carboxylic acid transmembrane transporter activity"/>
    <property type="evidence" value="ECO:0007669"/>
    <property type="project" value="TreeGrafter"/>
</dbReference>
<dbReference type="InterPro" id="IPR036259">
    <property type="entry name" value="MFS_trans_sf"/>
</dbReference>
<dbReference type="SUPFAM" id="SSF103473">
    <property type="entry name" value="MFS general substrate transporter"/>
    <property type="match status" value="1"/>
</dbReference>
<feature type="transmembrane region" description="Helical" evidence="5">
    <location>
        <begin position="23"/>
        <end position="48"/>
    </location>
</feature>
<feature type="transmembrane region" description="Helical" evidence="5">
    <location>
        <begin position="60"/>
        <end position="80"/>
    </location>
</feature>
<evidence type="ECO:0000256" key="4">
    <source>
        <dbReference type="ARBA" id="ARBA00023136"/>
    </source>
</evidence>
<sequence length="462" mass="50121">MTTPVNAAGRLDRLPMGAFQWRILSLIGLGMFFDGFDNQMAAGVLGALVKEGWSNMETNAHYISITFAGLAIGALMTGLVGDRFGRRFAYQFNLLIFGSMCLLSMLAPSMTWLMAMRFFMGVGIGAEYVCGYGMVSEFVPPQRRGWALGLISVVSMASTFAVNFTGLFVIPALGWRPMYLIGGCGALWVWFLRRKLPESPRWLEARDRYEEAEKIMQDIEAEASKAGPLPPVTSVAAPAPAWVPISILFSRGVVTRTLLAMAVCITCLVGSYSFSYWVPTFFVKQGLSVTKSLSFATVMALGSSLGPLVGMLTSDWIGRRRGTMFAALWCGVFALAYSQQTDPAWVLIFGFLLQGGMSLMIGFGLGGYTPELFATEYRFRGSGIAQMTGRIAVIASPYMVVSLYDNYGLPSVLYAIASLYLLLALGILLFGIETNQRSLESIAPARDGEAAVTTSRSAESAA</sequence>
<dbReference type="InterPro" id="IPR011701">
    <property type="entry name" value="MFS"/>
</dbReference>
<gene>
    <name evidence="7" type="ORF">SAMN05216337_1011179</name>
</gene>
<evidence type="ECO:0000259" key="6">
    <source>
        <dbReference type="PROSITE" id="PS50850"/>
    </source>
</evidence>
<dbReference type="PANTHER" id="PTHR23508:SF10">
    <property type="entry name" value="CARBOXYLIC ACID TRANSPORTER PROTEIN HOMOLOG"/>
    <property type="match status" value="1"/>
</dbReference>
<feature type="transmembrane region" description="Helical" evidence="5">
    <location>
        <begin position="258"/>
        <end position="278"/>
    </location>
</feature>
<feature type="transmembrane region" description="Helical" evidence="5">
    <location>
        <begin position="412"/>
        <end position="432"/>
    </location>
</feature>
<evidence type="ECO:0000256" key="2">
    <source>
        <dbReference type="ARBA" id="ARBA00022692"/>
    </source>
</evidence>
<dbReference type="GO" id="GO:0005886">
    <property type="term" value="C:plasma membrane"/>
    <property type="evidence" value="ECO:0007669"/>
    <property type="project" value="TreeGrafter"/>
</dbReference>
<protein>
    <submittedName>
        <fullName evidence="7">MFS transporter, putative metabolite:H+ symporter</fullName>
    </submittedName>
</protein>
<feature type="transmembrane region" description="Helical" evidence="5">
    <location>
        <begin position="176"/>
        <end position="192"/>
    </location>
</feature>
<dbReference type="PROSITE" id="PS50850">
    <property type="entry name" value="MFS"/>
    <property type="match status" value="1"/>
</dbReference>
<feature type="transmembrane region" description="Helical" evidence="5">
    <location>
        <begin position="344"/>
        <end position="369"/>
    </location>
</feature>
<dbReference type="Proteomes" id="UP000199245">
    <property type="component" value="Unassembled WGS sequence"/>
</dbReference>